<evidence type="ECO:0000256" key="2">
    <source>
        <dbReference type="SAM" id="SignalP"/>
    </source>
</evidence>
<organism evidence="3 4">
    <name type="scientific">Digitaria exilis</name>
    <dbReference type="NCBI Taxonomy" id="1010633"/>
    <lineage>
        <taxon>Eukaryota</taxon>
        <taxon>Viridiplantae</taxon>
        <taxon>Streptophyta</taxon>
        <taxon>Embryophyta</taxon>
        <taxon>Tracheophyta</taxon>
        <taxon>Spermatophyta</taxon>
        <taxon>Magnoliopsida</taxon>
        <taxon>Liliopsida</taxon>
        <taxon>Poales</taxon>
        <taxon>Poaceae</taxon>
        <taxon>PACMAD clade</taxon>
        <taxon>Panicoideae</taxon>
        <taxon>Panicodae</taxon>
        <taxon>Paniceae</taxon>
        <taxon>Anthephorinae</taxon>
        <taxon>Digitaria</taxon>
    </lineage>
</organism>
<feature type="signal peptide" evidence="2">
    <location>
        <begin position="1"/>
        <end position="16"/>
    </location>
</feature>
<feature type="compositionally biased region" description="Polar residues" evidence="1">
    <location>
        <begin position="82"/>
        <end position="99"/>
    </location>
</feature>
<sequence length="99" mass="10293">MLIFLHLLLLSSPAAAAATLTGTTLQPPDDGSNTAQGWAAARRLLLRQPKPATTGTATLFHIDAAARQAATTSPAAKPNVEFNASTKSAPGSRFNPRQN</sequence>
<dbReference type="EMBL" id="JACEFO010002238">
    <property type="protein sequence ID" value="KAF8671622.1"/>
    <property type="molecule type" value="Genomic_DNA"/>
</dbReference>
<evidence type="ECO:0000313" key="4">
    <source>
        <dbReference type="Proteomes" id="UP000636709"/>
    </source>
</evidence>
<comment type="caution">
    <text evidence="3">The sequence shown here is derived from an EMBL/GenBank/DDBJ whole genome shotgun (WGS) entry which is preliminary data.</text>
</comment>
<evidence type="ECO:0000256" key="1">
    <source>
        <dbReference type="SAM" id="MobiDB-lite"/>
    </source>
</evidence>
<keyword evidence="4" id="KW-1185">Reference proteome</keyword>
<dbReference type="AlphaFoldDB" id="A0A835EAT6"/>
<gene>
    <name evidence="3" type="ORF">HU200_049948</name>
</gene>
<dbReference type="OrthoDB" id="690061at2759"/>
<accession>A0A835EAT6</accession>
<proteinExistence type="predicted"/>
<feature type="region of interest" description="Disordered" evidence="1">
    <location>
        <begin position="70"/>
        <end position="99"/>
    </location>
</feature>
<keyword evidence="2" id="KW-0732">Signal</keyword>
<evidence type="ECO:0008006" key="5">
    <source>
        <dbReference type="Google" id="ProtNLM"/>
    </source>
</evidence>
<dbReference type="Proteomes" id="UP000636709">
    <property type="component" value="Unassembled WGS sequence"/>
</dbReference>
<reference evidence="3" key="1">
    <citation type="submission" date="2020-07" db="EMBL/GenBank/DDBJ databases">
        <title>Genome sequence and genetic diversity analysis of an under-domesticated orphan crop, white fonio (Digitaria exilis).</title>
        <authorList>
            <person name="Bennetzen J.L."/>
            <person name="Chen S."/>
            <person name="Ma X."/>
            <person name="Wang X."/>
            <person name="Yssel A.E.J."/>
            <person name="Chaluvadi S.R."/>
            <person name="Johnson M."/>
            <person name="Gangashetty P."/>
            <person name="Hamidou F."/>
            <person name="Sanogo M.D."/>
            <person name="Zwaenepoel A."/>
            <person name="Wallace J."/>
            <person name="Van De Peer Y."/>
            <person name="Van Deynze A."/>
        </authorList>
    </citation>
    <scope>NUCLEOTIDE SEQUENCE</scope>
    <source>
        <tissue evidence="3">Leaves</tissue>
    </source>
</reference>
<protein>
    <recommendedName>
        <fullName evidence="5">Secreted protein</fullName>
    </recommendedName>
</protein>
<name>A0A835EAT6_9POAL</name>
<feature type="chain" id="PRO_5032390150" description="Secreted protein" evidence="2">
    <location>
        <begin position="17"/>
        <end position="99"/>
    </location>
</feature>
<evidence type="ECO:0000313" key="3">
    <source>
        <dbReference type="EMBL" id="KAF8671622.1"/>
    </source>
</evidence>